<keyword evidence="2" id="KW-0472">Membrane</keyword>
<evidence type="ECO:0000256" key="1">
    <source>
        <dbReference type="SAM" id="MobiDB-lite"/>
    </source>
</evidence>
<sequence>MPEKSEIFISILLAFAVFFSAWTCTGLAGASPLLITEPSGEISLGAGESCELFLSVDNLPDGLSGYNLTVELDSPDVAEIQAVSFPEWATLTDVSELPASSVRLKAVDLQEAIGKGANDAELAVLTLKGLKGGSTGITVTVSRMDDDLENTIMLDGAEYSEEQTVEVGENASAGDGSKTSDSGGQSDNSSISVMQETENKKIGNKTTEEMKSSADENSSLGNDVEISSSETSKKPENSVNSGEEADESGNTKGIDAGKSTLPGFGFIYSISVFIIFTVIHPKSSKMRRK</sequence>
<dbReference type="KEGG" id="mhor:MSHOH_2941"/>
<evidence type="ECO:0000313" key="3">
    <source>
        <dbReference type="EMBL" id="AKB79424.1"/>
    </source>
</evidence>
<feature type="compositionally biased region" description="Basic and acidic residues" evidence="1">
    <location>
        <begin position="197"/>
        <end position="214"/>
    </location>
</feature>
<keyword evidence="2" id="KW-0812">Transmembrane</keyword>
<evidence type="ECO:0000256" key="2">
    <source>
        <dbReference type="SAM" id="Phobius"/>
    </source>
</evidence>
<dbReference type="PATRIC" id="fig|1434110.4.peg.3796"/>
<gene>
    <name evidence="3" type="ORF">MSHOH_2941</name>
</gene>
<accession>A0A0E3SBZ5</accession>
<keyword evidence="4" id="KW-1185">Reference proteome</keyword>
<dbReference type="EMBL" id="CP009516">
    <property type="protein sequence ID" value="AKB79424.1"/>
    <property type="molecule type" value="Genomic_DNA"/>
</dbReference>
<dbReference type="RefSeq" id="WP_048141060.1">
    <property type="nucleotide sequence ID" value="NZ_CP009516.1"/>
</dbReference>
<organism evidence="3 4">
    <name type="scientific">Methanosarcina horonobensis HB-1 = JCM 15518</name>
    <dbReference type="NCBI Taxonomy" id="1434110"/>
    <lineage>
        <taxon>Archaea</taxon>
        <taxon>Methanobacteriati</taxon>
        <taxon>Methanobacteriota</taxon>
        <taxon>Stenosarchaea group</taxon>
        <taxon>Methanomicrobia</taxon>
        <taxon>Methanosarcinales</taxon>
        <taxon>Methanosarcinaceae</taxon>
        <taxon>Methanosarcina</taxon>
    </lineage>
</organism>
<feature type="compositionally biased region" description="Polar residues" evidence="1">
    <location>
        <begin position="177"/>
        <end position="196"/>
    </location>
</feature>
<protein>
    <submittedName>
        <fullName evidence="3">Cell surface protein</fullName>
    </submittedName>
</protein>
<dbReference type="OrthoDB" id="137819at2157"/>
<evidence type="ECO:0000313" key="4">
    <source>
        <dbReference type="Proteomes" id="UP000033101"/>
    </source>
</evidence>
<proteinExistence type="predicted"/>
<reference evidence="3 4" key="1">
    <citation type="submission" date="2014-07" db="EMBL/GenBank/DDBJ databases">
        <title>Methanogenic archaea and the global carbon cycle.</title>
        <authorList>
            <person name="Henriksen J.R."/>
            <person name="Luke J."/>
            <person name="Reinhart S."/>
            <person name="Benedict M.N."/>
            <person name="Youngblut N.D."/>
            <person name="Metcalf M.E."/>
            <person name="Whitaker R.J."/>
            <person name="Metcalf W.W."/>
        </authorList>
    </citation>
    <scope>NUCLEOTIDE SEQUENCE [LARGE SCALE GENOMIC DNA]</scope>
    <source>
        <strain evidence="3 4">HB-1</strain>
    </source>
</reference>
<dbReference type="AlphaFoldDB" id="A0A0E3SBZ5"/>
<dbReference type="HOGENOM" id="CLU_080906_0_0_2"/>
<feature type="region of interest" description="Disordered" evidence="1">
    <location>
        <begin position="166"/>
        <end position="256"/>
    </location>
</feature>
<dbReference type="Proteomes" id="UP000033101">
    <property type="component" value="Chromosome"/>
</dbReference>
<name>A0A0E3SBZ5_9EURY</name>
<keyword evidence="2" id="KW-1133">Transmembrane helix</keyword>
<dbReference type="STRING" id="1434110.MSHOH_2941"/>
<feature type="compositionally biased region" description="Polar residues" evidence="1">
    <location>
        <begin position="215"/>
        <end position="230"/>
    </location>
</feature>
<dbReference type="GeneID" id="24832266"/>
<feature type="transmembrane region" description="Helical" evidence="2">
    <location>
        <begin position="261"/>
        <end position="279"/>
    </location>
</feature>